<proteinExistence type="predicted"/>
<keyword evidence="2" id="KW-1185">Reference proteome</keyword>
<reference evidence="1" key="1">
    <citation type="submission" date="2022-04" db="EMBL/GenBank/DDBJ databases">
        <title>Whole genome sequence of Sphaerotilus sp. FB-5.</title>
        <authorList>
            <person name="Takeda M."/>
            <person name="Narihara S."/>
            <person name="Akimoto M."/>
            <person name="Akimoto R."/>
            <person name="Nishiyashiki S."/>
            <person name="Murakami T."/>
        </authorList>
    </citation>
    <scope>NUCLEOTIDE SEQUENCE</scope>
    <source>
        <strain evidence="1">FB-5</strain>
    </source>
</reference>
<protein>
    <submittedName>
        <fullName evidence="1">Uncharacterized protein</fullName>
    </submittedName>
</protein>
<dbReference type="InterPro" id="IPR053158">
    <property type="entry name" value="CapK_Type1_Caps_Biosynth"/>
</dbReference>
<organism evidence="1 2">
    <name type="scientific">Sphaerotilus microaerophilus</name>
    <dbReference type="NCBI Taxonomy" id="2914710"/>
    <lineage>
        <taxon>Bacteria</taxon>
        <taxon>Pseudomonadati</taxon>
        <taxon>Pseudomonadota</taxon>
        <taxon>Betaproteobacteria</taxon>
        <taxon>Burkholderiales</taxon>
        <taxon>Sphaerotilaceae</taxon>
        <taxon>Sphaerotilus</taxon>
    </lineage>
</organism>
<gene>
    <name evidence="1" type="ORF">CATMQ487_30880</name>
</gene>
<dbReference type="Proteomes" id="UP001057498">
    <property type="component" value="Chromosome"/>
</dbReference>
<dbReference type="Gene3D" id="3.40.50.12780">
    <property type="entry name" value="N-terminal domain of ligase-like"/>
    <property type="match status" value="1"/>
</dbReference>
<evidence type="ECO:0000313" key="2">
    <source>
        <dbReference type="Proteomes" id="UP001057498"/>
    </source>
</evidence>
<dbReference type="EMBL" id="AP025730">
    <property type="protein sequence ID" value="BDI06118.1"/>
    <property type="molecule type" value="Genomic_DNA"/>
</dbReference>
<name>A0ABM7YNP4_9BURK</name>
<dbReference type="SUPFAM" id="SSF56801">
    <property type="entry name" value="Acetyl-CoA synthetase-like"/>
    <property type="match status" value="1"/>
</dbReference>
<accession>A0ABM7YNP4</accession>
<dbReference type="InterPro" id="IPR042099">
    <property type="entry name" value="ANL_N_sf"/>
</dbReference>
<sequence>MAHDHDPPRGPAAVPRPVTDSAWGWLDSWMGAWSTVLGTPLPAQGGRPGSADPDRPGSLALSDGFAASMAQRRAAELLRHAQRLSPFYRQHHAECLDPSTPWTALPTVDKRLMMANFDAWHTDPAVTLERARAFAAQPANQGQELDGRYAVWSSSGTSGEPAIYLHDRAALDVYARLLEARMDRRLAVSRWWAQAASGSLGPWGLRPRSVLISALDGPYASISFWRRQCRTHPWMGDSARAMSVTWPAERLIAELQAWQPAFVASYPSLLIELARWQREGRLAVAPLALWSGGERLALSTRQWIEASFGAPVVNDYGASECLSIAFECQHGRLHLNDDWVILEPIDRQGAPVPPGTASHSVLLTNLANRIQPLIRYDLGDSVTFFADACPCGNHRPSFTVEGRHDDTLHLSDGDGRVVHLAPMALTTAVEDGADVHRFQLRQTEPDAIELRLDLSRCAAPTFTCDAAVHALRDYLRGQGLPQARVWVSDAAPLPDAGSGKLRQVVCLLPQSVAA</sequence>
<evidence type="ECO:0000313" key="1">
    <source>
        <dbReference type="EMBL" id="BDI06118.1"/>
    </source>
</evidence>
<dbReference type="PANTHER" id="PTHR36932:SF1">
    <property type="entry name" value="CAPSULAR POLYSACCHARIDE BIOSYNTHESIS PROTEIN"/>
    <property type="match status" value="1"/>
</dbReference>
<dbReference type="PANTHER" id="PTHR36932">
    <property type="entry name" value="CAPSULAR POLYSACCHARIDE BIOSYNTHESIS PROTEIN"/>
    <property type="match status" value="1"/>
</dbReference>
<dbReference type="RefSeq" id="WP_251969430.1">
    <property type="nucleotide sequence ID" value="NZ_AP025730.1"/>
</dbReference>